<dbReference type="OrthoDB" id="9804590at2"/>
<feature type="domain" description="TRAM" evidence="6">
    <location>
        <begin position="2"/>
        <end position="60"/>
    </location>
</feature>
<proteinExistence type="inferred from homology"/>
<dbReference type="FunFam" id="2.40.50.140:FF:000097">
    <property type="entry name" value="23S rRNA (uracil(1939)-C(5))-methyltransferase RlmD"/>
    <property type="match status" value="1"/>
</dbReference>
<feature type="active site" evidence="5">
    <location>
        <position position="407"/>
    </location>
</feature>
<evidence type="ECO:0000313" key="7">
    <source>
        <dbReference type="EMBL" id="KZL51328.1"/>
    </source>
</evidence>
<evidence type="ECO:0000259" key="6">
    <source>
        <dbReference type="PROSITE" id="PS50926"/>
    </source>
</evidence>
<dbReference type="SUPFAM" id="SSF50249">
    <property type="entry name" value="Nucleic acid-binding proteins"/>
    <property type="match status" value="1"/>
</dbReference>
<dbReference type="FunFam" id="2.40.50.1070:FF:000003">
    <property type="entry name" value="23S rRNA (Uracil-5-)-methyltransferase RumA"/>
    <property type="match status" value="1"/>
</dbReference>
<dbReference type="InterPro" id="IPR025714">
    <property type="entry name" value="Methyltranfer_dom"/>
</dbReference>
<dbReference type="AlphaFoldDB" id="A0A166KN00"/>
<dbReference type="InterPro" id="IPR002792">
    <property type="entry name" value="TRAM_dom"/>
</dbReference>
<keyword evidence="1 4" id="KW-0489">Methyltransferase</keyword>
<dbReference type="PROSITE" id="PS51687">
    <property type="entry name" value="SAM_MT_RNA_M5U"/>
    <property type="match status" value="1"/>
</dbReference>
<feature type="binding site" evidence="4">
    <location>
        <position position="314"/>
    </location>
    <ligand>
        <name>S-adenosyl-L-methionine</name>
        <dbReference type="ChEBI" id="CHEBI:59789"/>
    </ligand>
</feature>
<dbReference type="Gene3D" id="2.40.50.140">
    <property type="entry name" value="Nucleic acid-binding proteins"/>
    <property type="match status" value="1"/>
</dbReference>
<dbReference type="PANTHER" id="PTHR11061:SF30">
    <property type="entry name" value="TRNA (URACIL(54)-C(5))-METHYLTRANSFERASE"/>
    <property type="match status" value="1"/>
</dbReference>
<dbReference type="Gene3D" id="2.40.50.1070">
    <property type="match status" value="1"/>
</dbReference>
<dbReference type="Proteomes" id="UP000076555">
    <property type="component" value="Unassembled WGS sequence"/>
</dbReference>
<evidence type="ECO:0000256" key="3">
    <source>
        <dbReference type="ARBA" id="ARBA00022691"/>
    </source>
</evidence>
<gene>
    <name evidence="7" type="ORF">A2T98_02955</name>
</gene>
<keyword evidence="2 4" id="KW-0808">Transferase</keyword>
<reference evidence="7 8" key="1">
    <citation type="submission" date="2016-04" db="EMBL/GenBank/DDBJ databases">
        <title>Draft Genome Assembly of the Bloom-forming Cyanobacterium Nodularia spumigena Strain CENA596 in Shrimp Production Ponds.</title>
        <authorList>
            <person name="Popin R.V."/>
            <person name="Rigonato J."/>
            <person name="Abreu V.A."/>
            <person name="Andreote A.P."/>
            <person name="Silveira S.B."/>
            <person name="Odebrecht C."/>
            <person name="Fiore M.F."/>
        </authorList>
    </citation>
    <scope>NUCLEOTIDE SEQUENCE [LARGE SCALE GENOMIC DNA]</scope>
    <source>
        <strain evidence="7 8">CENA596</strain>
    </source>
</reference>
<dbReference type="Pfam" id="PF01938">
    <property type="entry name" value="TRAM"/>
    <property type="match status" value="1"/>
</dbReference>
<comment type="similarity">
    <text evidence="4">Belongs to the class I-like SAM-binding methyltransferase superfamily. RNA M5U methyltransferase family.</text>
</comment>
<dbReference type="PANTHER" id="PTHR11061">
    <property type="entry name" value="RNA M5U METHYLTRANSFERASE"/>
    <property type="match status" value="1"/>
</dbReference>
<name>A0A166KN00_NODSP</name>
<evidence type="ECO:0000313" key="8">
    <source>
        <dbReference type="Proteomes" id="UP000076555"/>
    </source>
</evidence>
<evidence type="ECO:0000256" key="4">
    <source>
        <dbReference type="PROSITE-ProRule" id="PRU01024"/>
    </source>
</evidence>
<dbReference type="EMBL" id="LWAJ01000028">
    <property type="protein sequence ID" value="KZL51328.1"/>
    <property type="molecule type" value="Genomic_DNA"/>
</dbReference>
<dbReference type="InterPro" id="IPR012340">
    <property type="entry name" value="NA-bd_OB-fold"/>
</dbReference>
<evidence type="ECO:0000256" key="5">
    <source>
        <dbReference type="PROSITE-ProRule" id="PRU10015"/>
    </source>
</evidence>
<sequence length="468" mass="52101">MTKQQGDLIEITIADLSNTGEGVGRFEELVVFVPDTVPGDRAIVRLVHVKPKYAHGKLHELLEASPHRVRPSCIVADKCGGCQWQHIDYEYQLVAKHNQVIQALQRIGGFVNPPVDAMLTTAAPLGYRNKSTYPLGISATGQVQAGYYQKGSHQLVNLNQCPVQDARLNPLLAEVKQDIQQRGWRIYDERKHQGQIRHLGLRIGRRTGEMLLTLVVKDGNLPGIETQAQEWLKRYPLLMGVSLNLNSDRTNAIFGSETRCIAGVPYLREKFANLEFQILPDTFFQVYTEAAEALLQVIQSELNLQGQELLIDAYCGIGTLTLPLAKQVRQAIGIELQPEAVQQAIVNAQHNNINNVTFQVGAVEKLLPEMGIIPDVVLLDPPRKGCDRAVIDSLLRSKPLIIVYVSCKVATLARDLKLLCEDGQYTITRVLPADFFPQTAHVEAVAFLVRSHLHRNTESLTKTHNSNS</sequence>
<dbReference type="SUPFAM" id="SSF53335">
    <property type="entry name" value="S-adenosyl-L-methionine-dependent methyltransferases"/>
    <property type="match status" value="1"/>
</dbReference>
<accession>A0A166KN00</accession>
<dbReference type="PROSITE" id="PS50926">
    <property type="entry name" value="TRAM"/>
    <property type="match status" value="1"/>
</dbReference>
<keyword evidence="3 4" id="KW-0949">S-adenosyl-L-methionine</keyword>
<protein>
    <submittedName>
        <fullName evidence="7">23S rRNA (Uracil-5-)-methyltransferase RumA</fullName>
    </submittedName>
</protein>
<dbReference type="GO" id="GO:0070475">
    <property type="term" value="P:rRNA base methylation"/>
    <property type="evidence" value="ECO:0007669"/>
    <property type="project" value="TreeGrafter"/>
</dbReference>
<dbReference type="InterPro" id="IPR010280">
    <property type="entry name" value="U5_MeTrfase_fam"/>
</dbReference>
<dbReference type="FunFam" id="3.40.50.150:FF:000009">
    <property type="entry name" value="23S rRNA (Uracil(1939)-C(5))-methyltransferase RlmD"/>
    <property type="match status" value="1"/>
</dbReference>
<feature type="binding site" evidence="4">
    <location>
        <position position="335"/>
    </location>
    <ligand>
        <name>S-adenosyl-L-methionine</name>
        <dbReference type="ChEBI" id="CHEBI:59789"/>
    </ligand>
</feature>
<dbReference type="InterPro" id="IPR029063">
    <property type="entry name" value="SAM-dependent_MTases_sf"/>
</dbReference>
<feature type="active site" description="Nucleophile" evidence="4">
    <location>
        <position position="407"/>
    </location>
</feature>
<feature type="binding site" evidence="4">
    <location>
        <position position="380"/>
    </location>
    <ligand>
        <name>S-adenosyl-L-methionine</name>
        <dbReference type="ChEBI" id="CHEBI:59789"/>
    </ligand>
</feature>
<comment type="caution">
    <text evidence="7">The sequence shown here is derived from an EMBL/GenBank/DDBJ whole genome shotgun (WGS) entry which is preliminary data.</text>
</comment>
<feature type="binding site" evidence="4">
    <location>
        <position position="285"/>
    </location>
    <ligand>
        <name>S-adenosyl-L-methionine</name>
        <dbReference type="ChEBI" id="CHEBI:59789"/>
    </ligand>
</feature>
<dbReference type="NCBIfam" id="TIGR00479">
    <property type="entry name" value="rumA"/>
    <property type="match status" value="1"/>
</dbReference>
<dbReference type="CDD" id="cd02440">
    <property type="entry name" value="AdoMet_MTases"/>
    <property type="match status" value="1"/>
</dbReference>
<dbReference type="InterPro" id="IPR030390">
    <property type="entry name" value="MeTrfase_TrmA_AS"/>
</dbReference>
<dbReference type="Gene3D" id="3.40.50.150">
    <property type="entry name" value="Vaccinia Virus protein VP39"/>
    <property type="match status" value="1"/>
</dbReference>
<evidence type="ECO:0000256" key="2">
    <source>
        <dbReference type="ARBA" id="ARBA00022679"/>
    </source>
</evidence>
<dbReference type="GO" id="GO:0070041">
    <property type="term" value="F:rRNA (uridine-C5-)-methyltransferase activity"/>
    <property type="evidence" value="ECO:0007669"/>
    <property type="project" value="UniProtKB-ARBA"/>
</dbReference>
<evidence type="ECO:0000256" key="1">
    <source>
        <dbReference type="ARBA" id="ARBA00022603"/>
    </source>
</evidence>
<dbReference type="PROSITE" id="PS01230">
    <property type="entry name" value="TRMA_1"/>
    <property type="match status" value="1"/>
</dbReference>
<dbReference type="Pfam" id="PF05958">
    <property type="entry name" value="tRNA_U5-meth_tr"/>
    <property type="match status" value="1"/>
</dbReference>
<dbReference type="RefSeq" id="WP_063871493.1">
    <property type="nucleotide sequence ID" value="NZ_CAWMRI010000028.1"/>
</dbReference>
<organism evidence="7 8">
    <name type="scientific">Nodularia spumigena CENA596</name>
    <dbReference type="NCBI Taxonomy" id="1819295"/>
    <lineage>
        <taxon>Bacteria</taxon>
        <taxon>Bacillati</taxon>
        <taxon>Cyanobacteriota</taxon>
        <taxon>Cyanophyceae</taxon>
        <taxon>Nostocales</taxon>
        <taxon>Nodulariaceae</taxon>
        <taxon>Nodularia</taxon>
    </lineage>
</organism>
<dbReference type="Pfam" id="PF13847">
    <property type="entry name" value="Methyltransf_31"/>
    <property type="match status" value="1"/>
</dbReference>